<accession>A0ABU0H2B8</accession>
<organism evidence="1 2">
    <name type="scientific">Kaistia dalseonensis</name>
    <dbReference type="NCBI Taxonomy" id="410840"/>
    <lineage>
        <taxon>Bacteria</taxon>
        <taxon>Pseudomonadati</taxon>
        <taxon>Pseudomonadota</taxon>
        <taxon>Alphaproteobacteria</taxon>
        <taxon>Hyphomicrobiales</taxon>
        <taxon>Kaistiaceae</taxon>
        <taxon>Kaistia</taxon>
    </lineage>
</organism>
<dbReference type="Gene3D" id="1.10.490.10">
    <property type="entry name" value="Globins"/>
    <property type="match status" value="1"/>
</dbReference>
<keyword evidence="2" id="KW-1185">Reference proteome</keyword>
<proteinExistence type="predicted"/>
<gene>
    <name evidence="1" type="ORF">QO014_000816</name>
</gene>
<dbReference type="EMBL" id="JAUSVO010000001">
    <property type="protein sequence ID" value="MDQ0436446.1"/>
    <property type="molecule type" value="Genomic_DNA"/>
</dbReference>
<protein>
    <submittedName>
        <fullName evidence="1">Hemoglobin</fullName>
    </submittedName>
</protein>
<comment type="caution">
    <text evidence="1">The sequence shown here is derived from an EMBL/GenBank/DDBJ whole genome shotgun (WGS) entry which is preliminary data.</text>
</comment>
<reference evidence="1 2" key="1">
    <citation type="submission" date="2023-07" db="EMBL/GenBank/DDBJ databases">
        <title>Genomic Encyclopedia of Type Strains, Phase IV (KMG-IV): sequencing the most valuable type-strain genomes for metagenomic binning, comparative biology and taxonomic classification.</title>
        <authorList>
            <person name="Goeker M."/>
        </authorList>
    </citation>
    <scope>NUCLEOTIDE SEQUENCE [LARGE SCALE GENOMIC DNA]</scope>
    <source>
        <strain evidence="1 2">B6-8</strain>
    </source>
</reference>
<dbReference type="SUPFAM" id="SSF46458">
    <property type="entry name" value="Globin-like"/>
    <property type="match status" value="1"/>
</dbReference>
<evidence type="ECO:0000313" key="2">
    <source>
        <dbReference type="Proteomes" id="UP001241603"/>
    </source>
</evidence>
<dbReference type="InterPro" id="IPR009050">
    <property type="entry name" value="Globin-like_sf"/>
</dbReference>
<evidence type="ECO:0000313" key="1">
    <source>
        <dbReference type="EMBL" id="MDQ0436446.1"/>
    </source>
</evidence>
<dbReference type="CDD" id="cd08916">
    <property type="entry name" value="TrHb3_P"/>
    <property type="match status" value="1"/>
</dbReference>
<sequence>MERDLKVRSSTVSSDDRAGTASIDETGIRKLVYGFYDSVRGDPLIGPVFEREIEADQWPVHLAKMCDFWSSVLLRTRRYSGRPMAPHLRMEGLSDAHFERWLTLFQATAHRVFDEEGAAVVMAFAERIAQNFRLSRALHRGEDTTRMKPLRVGV</sequence>
<dbReference type="Proteomes" id="UP001241603">
    <property type="component" value="Unassembled WGS sequence"/>
</dbReference>
<dbReference type="InterPro" id="IPR012292">
    <property type="entry name" value="Globin/Proto"/>
</dbReference>
<name>A0ABU0H2B8_9HYPH</name>